<dbReference type="Pfam" id="PF02597">
    <property type="entry name" value="ThiS"/>
    <property type="match status" value="1"/>
</dbReference>
<reference evidence="1 2" key="1">
    <citation type="submission" date="2020-07" db="EMBL/GenBank/DDBJ databases">
        <title>A new beta-1,3-glucan-decomposing anaerobic bacterium isolated from anoxic soil subjected to biological soil disinfestation.</title>
        <authorList>
            <person name="Ueki A."/>
            <person name="Tonouchi A."/>
        </authorList>
    </citation>
    <scope>NUCLEOTIDE SEQUENCE [LARGE SCALE GENOMIC DNA]</scope>
    <source>
        <strain evidence="1 2">TW1</strain>
    </source>
</reference>
<dbReference type="CDD" id="cd00565">
    <property type="entry name" value="Ubl_ThiS"/>
    <property type="match status" value="1"/>
</dbReference>
<dbReference type="SUPFAM" id="SSF54285">
    <property type="entry name" value="MoaD/ThiS"/>
    <property type="match status" value="1"/>
</dbReference>
<dbReference type="InterPro" id="IPR016155">
    <property type="entry name" value="Mopterin_synth/thiamin_S_b"/>
</dbReference>
<dbReference type="InterPro" id="IPR012675">
    <property type="entry name" value="Beta-grasp_dom_sf"/>
</dbReference>
<protein>
    <recommendedName>
        <fullName evidence="3">Thiamine biosynthesis protein ThiS</fullName>
    </recommendedName>
</protein>
<evidence type="ECO:0008006" key="3">
    <source>
        <dbReference type="Google" id="ProtNLM"/>
    </source>
</evidence>
<evidence type="ECO:0000313" key="2">
    <source>
        <dbReference type="Proteomes" id="UP000580568"/>
    </source>
</evidence>
<comment type="caution">
    <text evidence="1">The sequence shown here is derived from an EMBL/GenBank/DDBJ whole genome shotgun (WGS) entry which is preliminary data.</text>
</comment>
<organism evidence="1 2">
    <name type="scientific">Clostridium fungisolvens</name>
    <dbReference type="NCBI Taxonomy" id="1604897"/>
    <lineage>
        <taxon>Bacteria</taxon>
        <taxon>Bacillati</taxon>
        <taxon>Bacillota</taxon>
        <taxon>Clostridia</taxon>
        <taxon>Eubacteriales</taxon>
        <taxon>Clostridiaceae</taxon>
        <taxon>Clostridium</taxon>
    </lineage>
</organism>
<keyword evidence="2" id="KW-1185">Reference proteome</keyword>
<evidence type="ECO:0000313" key="1">
    <source>
        <dbReference type="EMBL" id="GFP77393.1"/>
    </source>
</evidence>
<dbReference type="RefSeq" id="WP_183278767.1">
    <property type="nucleotide sequence ID" value="NZ_BLZR01000001.1"/>
</dbReference>
<proteinExistence type="predicted"/>
<dbReference type="NCBIfam" id="TIGR01683">
    <property type="entry name" value="thiS"/>
    <property type="match status" value="1"/>
</dbReference>
<dbReference type="PANTHER" id="PTHR34472:SF1">
    <property type="entry name" value="SULFUR CARRIER PROTEIN THIS"/>
    <property type="match status" value="1"/>
</dbReference>
<name>A0A6V8SR86_9CLOT</name>
<dbReference type="Gene3D" id="3.10.20.30">
    <property type="match status" value="1"/>
</dbReference>
<accession>A0A6V8SR86</accession>
<gene>
    <name evidence="1" type="ORF">bsdtw1_03520</name>
</gene>
<dbReference type="AlphaFoldDB" id="A0A6V8SR86"/>
<dbReference type="InterPro" id="IPR010035">
    <property type="entry name" value="Thi_S"/>
</dbReference>
<dbReference type="Proteomes" id="UP000580568">
    <property type="component" value="Unassembled WGS sequence"/>
</dbReference>
<dbReference type="InterPro" id="IPR003749">
    <property type="entry name" value="ThiS/MoaD-like"/>
</dbReference>
<dbReference type="PANTHER" id="PTHR34472">
    <property type="entry name" value="SULFUR CARRIER PROTEIN THIS"/>
    <property type="match status" value="1"/>
</dbReference>
<sequence>MLLNGEKKEFRENITVEELLEELKINSDKVVVEVDRIIIDKNEYSIKKLRSDSEVELIRFVGGG</sequence>
<dbReference type="EMBL" id="BLZR01000001">
    <property type="protein sequence ID" value="GFP77393.1"/>
    <property type="molecule type" value="Genomic_DNA"/>
</dbReference>